<dbReference type="Proteomes" id="UP000285060">
    <property type="component" value="Unassembled WGS sequence"/>
</dbReference>
<protein>
    <submittedName>
        <fullName evidence="3">Uncharacterized protein</fullName>
    </submittedName>
</protein>
<feature type="region of interest" description="Disordered" evidence="2">
    <location>
        <begin position="288"/>
        <end position="315"/>
    </location>
</feature>
<gene>
    <name evidence="3" type="ORF">DYB32_007518</name>
</gene>
<feature type="coiled-coil region" evidence="1">
    <location>
        <begin position="330"/>
        <end position="357"/>
    </location>
</feature>
<feature type="region of interest" description="Disordered" evidence="2">
    <location>
        <begin position="1"/>
        <end position="31"/>
    </location>
</feature>
<dbReference type="AlphaFoldDB" id="A0A418AN98"/>
<organism evidence="3 4">
    <name type="scientific">Aphanomyces invadans</name>
    <dbReference type="NCBI Taxonomy" id="157072"/>
    <lineage>
        <taxon>Eukaryota</taxon>
        <taxon>Sar</taxon>
        <taxon>Stramenopiles</taxon>
        <taxon>Oomycota</taxon>
        <taxon>Saprolegniomycetes</taxon>
        <taxon>Saprolegniales</taxon>
        <taxon>Verrucalvaceae</taxon>
        <taxon>Aphanomyces</taxon>
    </lineage>
</organism>
<evidence type="ECO:0000313" key="3">
    <source>
        <dbReference type="EMBL" id="RHY26538.1"/>
    </source>
</evidence>
<keyword evidence="1" id="KW-0175">Coiled coil</keyword>
<evidence type="ECO:0000256" key="2">
    <source>
        <dbReference type="SAM" id="MobiDB-lite"/>
    </source>
</evidence>
<accession>A0A418AN98</accession>
<reference evidence="3 4" key="1">
    <citation type="submission" date="2018-08" db="EMBL/GenBank/DDBJ databases">
        <title>Aphanomyces genome sequencing and annotation.</title>
        <authorList>
            <person name="Minardi D."/>
            <person name="Oidtmann B."/>
            <person name="Van Der Giezen M."/>
            <person name="Studholme D.J."/>
        </authorList>
    </citation>
    <scope>NUCLEOTIDE SEQUENCE [LARGE SCALE GENOMIC DNA]</scope>
    <source>
        <strain evidence="3 4">NJM0002</strain>
    </source>
</reference>
<dbReference type="PANTHER" id="PTHR35381:SF1">
    <property type="entry name" value="EF-HAND DOMAIN-CONTAINING PROTEIN"/>
    <property type="match status" value="1"/>
</dbReference>
<dbReference type="EMBL" id="QUSY01000974">
    <property type="protein sequence ID" value="RHY26538.1"/>
    <property type="molecule type" value="Genomic_DNA"/>
</dbReference>
<dbReference type="VEuPathDB" id="FungiDB:H310_11750"/>
<feature type="region of interest" description="Disordered" evidence="2">
    <location>
        <begin position="223"/>
        <end position="263"/>
    </location>
</feature>
<comment type="caution">
    <text evidence="3">The sequence shown here is derived from an EMBL/GenBank/DDBJ whole genome shotgun (WGS) entry which is preliminary data.</text>
</comment>
<evidence type="ECO:0000256" key="1">
    <source>
        <dbReference type="SAM" id="Coils"/>
    </source>
</evidence>
<evidence type="ECO:0000313" key="4">
    <source>
        <dbReference type="Proteomes" id="UP000285060"/>
    </source>
</evidence>
<keyword evidence="4" id="KW-1185">Reference proteome</keyword>
<feature type="compositionally biased region" description="Basic residues" evidence="2">
    <location>
        <begin position="301"/>
        <end position="310"/>
    </location>
</feature>
<dbReference type="PANTHER" id="PTHR35381">
    <property type="entry name" value="EF-HAND DOMAIN-CONTAINING PROTEIN"/>
    <property type="match status" value="1"/>
</dbReference>
<proteinExistence type="predicted"/>
<name>A0A418AN98_9STRA</name>
<feature type="region of interest" description="Disordered" evidence="2">
    <location>
        <begin position="394"/>
        <end position="431"/>
    </location>
</feature>
<feature type="compositionally biased region" description="Polar residues" evidence="2">
    <location>
        <begin position="288"/>
        <end position="300"/>
    </location>
</feature>
<sequence length="871" mass="96956">MCLSDDFMLEPSPEKIDHHQASSPTIQVGDGGIKSSVQLPATISDDTFLDDDDEGVDGSARILPMPSLREPTKLSSNPIAEPFIDQSATETHPIAPPPAPIEVSDTAINLDWKVQTSFDMPDKLCQEIQSVVDAAATRLAAAATSSPPSTDTNMKAMDAARPSGAPELLLIMEVVIGDGRVENIQVFEHDEPEALAMAFAQQHSLERDVIPTLTAHILEQIRTIRPASEDPPSKLTHRPSARQQVLSQPKHHHSPNTEKERSYNALRDKFGKSVRAASSSAFDLVPSKTTTGILPSSCRSQKGKGRRSHHQPAVSERLYALANAQREWRARAQKKREDELNKELADKKLQLAEKTKLLVANRTNGQYRTIGERLHGEAVSEAARRKKLAEARSAEKAQAELAGDDDSGWISTTKPSKRRDTPTRVCGQPKPAMFQPTLLSKENKKPVPNEKLVLRRQKHQEVAKTEYNQRHPFAPQVNPTSTDLVKDKRHGIQTHLSLYADAGSRRERQRDHEAAYLAQFPFRPNIGINTFVAPTASQEALVHRLAIEDQEKLAQSRAKLLEKYGAAKDPITGRPYFVPQTGRRPQFARNDSNLPIGTDDVDAVIQSWELTMTCQEHFCMRADHRTQSFVSKTSKIHLKARKAKSFDRIYKYDDAPVWSSSACSMCVSSLLQLASRPSDTGEKDLSVLDPSRLDIDALSLELGHVALSLFDTCGWVPIPKSTFFECMESTLAKCQHLTHTQVLFFGDEASRAIPSTDERVKAADDQELTLHPKICAKSHQLLANSDRKHIFEHLYSVHATYAAKRKERQVKLDKEHAETCTFRPQLCKQTFHDMYARLPDDGTDDVDPVVLTSARPCARPSVRPIDGDSTK</sequence>